<protein>
    <submittedName>
        <fullName evidence="1">Uncharacterized protein</fullName>
    </submittedName>
</protein>
<evidence type="ECO:0000313" key="2">
    <source>
        <dbReference type="Proteomes" id="UP000499080"/>
    </source>
</evidence>
<sequence>MDTCTAAFENGDCARRELEEQRKVNFPPPQSANSRYKISVRFPEAIVSSAAINIPLIHCKWQELACAERSFCFLRSIVVVARSALSRLERESVVIVEKFRLEMLSNLHVSDLPESEEHDFGIMSVWEHDNSKTIRVTGVKFGV</sequence>
<name>A0A4Y2F430_ARAVE</name>
<keyword evidence="2" id="KW-1185">Reference proteome</keyword>
<comment type="caution">
    <text evidence="1">The sequence shown here is derived from an EMBL/GenBank/DDBJ whole genome shotgun (WGS) entry which is preliminary data.</text>
</comment>
<proteinExistence type="predicted"/>
<dbReference type="OrthoDB" id="1046782at2759"/>
<reference evidence="1 2" key="1">
    <citation type="journal article" date="2019" name="Sci. Rep.">
        <title>Orb-weaving spider Araneus ventricosus genome elucidates the spidroin gene catalogue.</title>
        <authorList>
            <person name="Kono N."/>
            <person name="Nakamura H."/>
            <person name="Ohtoshi R."/>
            <person name="Moran D.A.P."/>
            <person name="Shinohara A."/>
            <person name="Yoshida Y."/>
            <person name="Fujiwara M."/>
            <person name="Mori M."/>
            <person name="Tomita M."/>
            <person name="Arakawa K."/>
        </authorList>
    </citation>
    <scope>NUCLEOTIDE SEQUENCE [LARGE SCALE GENOMIC DNA]</scope>
</reference>
<dbReference type="EMBL" id="BGPR01000770">
    <property type="protein sequence ID" value="GBM34845.1"/>
    <property type="molecule type" value="Genomic_DNA"/>
</dbReference>
<organism evidence="1 2">
    <name type="scientific">Araneus ventricosus</name>
    <name type="common">Orbweaver spider</name>
    <name type="synonym">Epeira ventricosa</name>
    <dbReference type="NCBI Taxonomy" id="182803"/>
    <lineage>
        <taxon>Eukaryota</taxon>
        <taxon>Metazoa</taxon>
        <taxon>Ecdysozoa</taxon>
        <taxon>Arthropoda</taxon>
        <taxon>Chelicerata</taxon>
        <taxon>Arachnida</taxon>
        <taxon>Araneae</taxon>
        <taxon>Araneomorphae</taxon>
        <taxon>Entelegynae</taxon>
        <taxon>Araneoidea</taxon>
        <taxon>Araneidae</taxon>
        <taxon>Araneus</taxon>
    </lineage>
</organism>
<accession>A0A4Y2F430</accession>
<evidence type="ECO:0000313" key="1">
    <source>
        <dbReference type="EMBL" id="GBM34845.1"/>
    </source>
</evidence>
<dbReference type="Proteomes" id="UP000499080">
    <property type="component" value="Unassembled WGS sequence"/>
</dbReference>
<gene>
    <name evidence="1" type="ORF">AVEN_208047_1</name>
</gene>
<dbReference type="AlphaFoldDB" id="A0A4Y2F430"/>